<dbReference type="InterPro" id="IPR006170">
    <property type="entry name" value="PBP/GOBP"/>
</dbReference>
<keyword evidence="4" id="KW-0732">Signal</keyword>
<evidence type="ECO:0000256" key="3">
    <source>
        <dbReference type="ARBA" id="ARBA00022525"/>
    </source>
</evidence>
<organism evidence="5">
    <name type="scientific">Lygus hesperus</name>
    <name type="common">Western plant bug</name>
    <dbReference type="NCBI Taxonomy" id="30085"/>
    <lineage>
        <taxon>Eukaryota</taxon>
        <taxon>Metazoa</taxon>
        <taxon>Ecdysozoa</taxon>
        <taxon>Arthropoda</taxon>
        <taxon>Hexapoda</taxon>
        <taxon>Insecta</taxon>
        <taxon>Pterygota</taxon>
        <taxon>Neoptera</taxon>
        <taxon>Paraneoptera</taxon>
        <taxon>Hemiptera</taxon>
        <taxon>Heteroptera</taxon>
        <taxon>Panheteroptera</taxon>
        <taxon>Cimicomorpha</taxon>
        <taxon>Miridae</taxon>
        <taxon>Mirini</taxon>
        <taxon>Lygus</taxon>
    </lineage>
</organism>
<evidence type="ECO:0000256" key="1">
    <source>
        <dbReference type="ARBA" id="ARBA00004613"/>
    </source>
</evidence>
<accession>A0A0K8THI5</accession>
<dbReference type="AlphaFoldDB" id="A0A0K8THI5"/>
<dbReference type="GO" id="GO:0005549">
    <property type="term" value="F:odorant binding"/>
    <property type="evidence" value="ECO:0007669"/>
    <property type="project" value="InterPro"/>
</dbReference>
<feature type="signal peptide" evidence="4">
    <location>
        <begin position="1"/>
        <end position="20"/>
    </location>
</feature>
<dbReference type="InterPro" id="IPR052295">
    <property type="entry name" value="Odorant-binding_protein"/>
</dbReference>
<evidence type="ECO:0000313" key="5">
    <source>
        <dbReference type="EMBL" id="JAG64881.1"/>
    </source>
</evidence>
<reference evidence="5" key="1">
    <citation type="submission" date="2014-09" db="EMBL/GenBank/DDBJ databases">
        <authorList>
            <person name="Magalhaes I.L.F."/>
            <person name="Oliveira U."/>
            <person name="Santos F.R."/>
            <person name="Vidigal T.H.D.A."/>
            <person name="Brescovit A.D."/>
            <person name="Santos A.J."/>
        </authorList>
    </citation>
    <scope>NUCLEOTIDE SEQUENCE</scope>
</reference>
<dbReference type="InterPro" id="IPR036728">
    <property type="entry name" value="PBP_GOBP_sf"/>
</dbReference>
<dbReference type="PANTHER" id="PTHR21066">
    <property type="entry name" value="ODORANT-BINDING PROTEIN 59A-RELATED"/>
    <property type="match status" value="1"/>
</dbReference>
<comment type="similarity">
    <text evidence="2">Belongs to the PBP/GOBP family.</text>
</comment>
<dbReference type="EMBL" id="GBRD01000940">
    <property type="protein sequence ID" value="JAG64881.1"/>
    <property type="molecule type" value="Transcribed_RNA"/>
</dbReference>
<comment type="subcellular location">
    <subcellularLocation>
        <location evidence="1">Secreted</location>
    </subcellularLocation>
</comment>
<dbReference type="Gene3D" id="1.10.238.270">
    <property type="match status" value="1"/>
</dbReference>
<proteinExistence type="inferred from homology"/>
<dbReference type="SUPFAM" id="SSF47565">
    <property type="entry name" value="Insect pheromone/odorant-binding proteins"/>
    <property type="match status" value="1"/>
</dbReference>
<feature type="chain" id="PRO_5005520068" evidence="4">
    <location>
        <begin position="21"/>
        <end position="195"/>
    </location>
</feature>
<name>A0A0K8THI5_LYGHE</name>
<evidence type="ECO:0000256" key="4">
    <source>
        <dbReference type="SAM" id="SignalP"/>
    </source>
</evidence>
<dbReference type="Pfam" id="PF01395">
    <property type="entry name" value="PBP_GOBP"/>
    <property type="match status" value="1"/>
</dbReference>
<keyword evidence="3" id="KW-0964">Secreted</keyword>
<dbReference type="GO" id="GO:0005576">
    <property type="term" value="C:extracellular region"/>
    <property type="evidence" value="ECO:0007669"/>
    <property type="project" value="UniProtKB-SubCell"/>
</dbReference>
<evidence type="ECO:0000256" key="2">
    <source>
        <dbReference type="ARBA" id="ARBA00008098"/>
    </source>
</evidence>
<protein>
    <submittedName>
        <fullName evidence="5">Uncharacterized protein</fullName>
    </submittedName>
</protein>
<sequence>MTSCFIILITVAAATLSVSAQELREECKDVDQLKIQIETFHGCCDLVSKIRKIERPKEEEEAWNICKEEWKKKDFTAGNRTPASEGHDCLMECVLKRQGAMGQDFKFDKEKMHELFLNGFPEELREAGKQAMEKCMNKNFSKKYCASGVTGVFMCFSEELVMNCPANIWTSDEKCTAAKEYMTKCPSYQTMVDHE</sequence>